<evidence type="ECO:0000256" key="5">
    <source>
        <dbReference type="SAM" id="MobiDB-lite"/>
    </source>
</evidence>
<proteinExistence type="predicted"/>
<keyword evidence="7" id="KW-1185">Reference proteome</keyword>
<dbReference type="Pfam" id="PF05132">
    <property type="entry name" value="RNA_pol_Rpc4"/>
    <property type="match status" value="1"/>
</dbReference>
<protein>
    <recommendedName>
        <fullName evidence="8">DNA-directed RNA polymerase III subunit RPC4</fullName>
    </recommendedName>
</protein>
<comment type="caution">
    <text evidence="6">The sequence shown here is derived from an EMBL/GenBank/DDBJ whole genome shotgun (WGS) entry which is preliminary data.</text>
</comment>
<feature type="region of interest" description="Disordered" evidence="5">
    <location>
        <begin position="177"/>
        <end position="206"/>
    </location>
</feature>
<keyword evidence="3" id="KW-0804">Transcription</keyword>
<dbReference type="GO" id="GO:0003677">
    <property type="term" value="F:DNA binding"/>
    <property type="evidence" value="ECO:0007669"/>
    <property type="project" value="InterPro"/>
</dbReference>
<dbReference type="EMBL" id="BPLR01010914">
    <property type="protein sequence ID" value="GIY42982.1"/>
    <property type="molecule type" value="Genomic_DNA"/>
</dbReference>
<comment type="subcellular location">
    <subcellularLocation>
        <location evidence="1">Nucleus</location>
    </subcellularLocation>
</comment>
<dbReference type="AlphaFoldDB" id="A0AAV4TC53"/>
<dbReference type="InterPro" id="IPR007811">
    <property type="entry name" value="RPC4"/>
</dbReference>
<sequence>MDSFFTKDDMPQNSYTLSLRDITGNKRERISKETTLYIGIHMLVASKACFVVKWLALWPLISQASGSNPGCGMEYLSMSQPEDKKPDFSNLPRGAIGLRGLPVSRNARLPSIRSPRDLTLGTQPKRIFTPNIPARREKKSSEPIKNEVYTPRVNANPTTARSNRGGKSRGNIIQLEGSIFGDGPSQSTSKVAKPREYASRSESSGRLSTRIKKEKLDLNVHIVDREMKNLMRDDFIDDGSSNSSDESLKPVVYPISEAKNETVKSEKCENFQNIDFAKDMGFDVKKIEQFIKKEKTEVPTRLEPDLPGVPKSKTTEFLTKVYDSQIFLIELPKCLVVPAPDYLPKEQTVNGCSNEEKKSDTSLKSLQEGPIGKLQILKSGHVRIKIGSLYYYCEDIESLHTKHELVSLKMNSDQREMITVAKCEKKLNLVPSTNIC</sequence>
<evidence type="ECO:0000256" key="2">
    <source>
        <dbReference type="ARBA" id="ARBA00022478"/>
    </source>
</evidence>
<dbReference type="GO" id="GO:0005666">
    <property type="term" value="C:RNA polymerase III complex"/>
    <property type="evidence" value="ECO:0007669"/>
    <property type="project" value="InterPro"/>
</dbReference>
<dbReference type="PANTHER" id="PTHR13408">
    <property type="entry name" value="DNA-DIRECTED RNA POLYMERASE III"/>
    <property type="match status" value="1"/>
</dbReference>
<organism evidence="6 7">
    <name type="scientific">Caerostris extrusa</name>
    <name type="common">Bark spider</name>
    <name type="synonym">Caerostris bankana</name>
    <dbReference type="NCBI Taxonomy" id="172846"/>
    <lineage>
        <taxon>Eukaryota</taxon>
        <taxon>Metazoa</taxon>
        <taxon>Ecdysozoa</taxon>
        <taxon>Arthropoda</taxon>
        <taxon>Chelicerata</taxon>
        <taxon>Arachnida</taxon>
        <taxon>Araneae</taxon>
        <taxon>Araneomorphae</taxon>
        <taxon>Entelegynae</taxon>
        <taxon>Araneoidea</taxon>
        <taxon>Araneidae</taxon>
        <taxon>Caerostris</taxon>
    </lineage>
</organism>
<evidence type="ECO:0000256" key="1">
    <source>
        <dbReference type="ARBA" id="ARBA00004123"/>
    </source>
</evidence>
<keyword evidence="2" id="KW-0240">DNA-directed RNA polymerase</keyword>
<reference evidence="6 7" key="1">
    <citation type="submission" date="2021-06" db="EMBL/GenBank/DDBJ databases">
        <title>Caerostris extrusa draft genome.</title>
        <authorList>
            <person name="Kono N."/>
            <person name="Arakawa K."/>
        </authorList>
    </citation>
    <scope>NUCLEOTIDE SEQUENCE [LARGE SCALE GENOMIC DNA]</scope>
</reference>
<evidence type="ECO:0000256" key="3">
    <source>
        <dbReference type="ARBA" id="ARBA00023163"/>
    </source>
</evidence>
<name>A0AAV4TC53_CAEEX</name>
<dbReference type="PANTHER" id="PTHR13408:SF0">
    <property type="entry name" value="DNA-DIRECTED RNA POLYMERASE III SUBUNIT RPC4"/>
    <property type="match status" value="1"/>
</dbReference>
<gene>
    <name evidence="6" type="primary">AVEN_161250_1</name>
    <name evidence="6" type="ORF">CEXT_752913</name>
</gene>
<accession>A0AAV4TC53</accession>
<dbReference type="GO" id="GO:0042797">
    <property type="term" value="P:tRNA transcription by RNA polymerase III"/>
    <property type="evidence" value="ECO:0007669"/>
    <property type="project" value="TreeGrafter"/>
</dbReference>
<evidence type="ECO:0000313" key="6">
    <source>
        <dbReference type="EMBL" id="GIY42982.1"/>
    </source>
</evidence>
<keyword evidence="4" id="KW-0539">Nucleus</keyword>
<dbReference type="Proteomes" id="UP001054945">
    <property type="component" value="Unassembled WGS sequence"/>
</dbReference>
<evidence type="ECO:0000313" key="7">
    <source>
        <dbReference type="Proteomes" id="UP001054945"/>
    </source>
</evidence>
<evidence type="ECO:0000256" key="4">
    <source>
        <dbReference type="ARBA" id="ARBA00023242"/>
    </source>
</evidence>
<evidence type="ECO:0008006" key="8">
    <source>
        <dbReference type="Google" id="ProtNLM"/>
    </source>
</evidence>